<keyword evidence="3" id="KW-1185">Reference proteome</keyword>
<protein>
    <submittedName>
        <fullName evidence="2">Uncharacterized protein</fullName>
    </submittedName>
</protein>
<gene>
    <name evidence="2" type="ORF">GCM10022280_01870</name>
</gene>
<organism evidence="2 3">
    <name type="scientific">Sphingomonas swuensis</name>
    <dbReference type="NCBI Taxonomy" id="977800"/>
    <lineage>
        <taxon>Bacteria</taxon>
        <taxon>Pseudomonadati</taxon>
        <taxon>Pseudomonadota</taxon>
        <taxon>Alphaproteobacteria</taxon>
        <taxon>Sphingomonadales</taxon>
        <taxon>Sphingomonadaceae</taxon>
        <taxon>Sphingomonas</taxon>
    </lineage>
</organism>
<proteinExistence type="predicted"/>
<dbReference type="RefSeq" id="WP_344705518.1">
    <property type="nucleotide sequence ID" value="NZ_BAABBQ010000001.1"/>
</dbReference>
<dbReference type="EMBL" id="BAABBQ010000001">
    <property type="protein sequence ID" value="GAA4008745.1"/>
    <property type="molecule type" value="Genomic_DNA"/>
</dbReference>
<reference evidence="3" key="1">
    <citation type="journal article" date="2019" name="Int. J. Syst. Evol. Microbiol.">
        <title>The Global Catalogue of Microorganisms (GCM) 10K type strain sequencing project: providing services to taxonomists for standard genome sequencing and annotation.</title>
        <authorList>
            <consortium name="The Broad Institute Genomics Platform"/>
            <consortium name="The Broad Institute Genome Sequencing Center for Infectious Disease"/>
            <person name="Wu L."/>
            <person name="Ma J."/>
        </authorList>
    </citation>
    <scope>NUCLEOTIDE SEQUENCE [LARGE SCALE GENOMIC DNA]</scope>
    <source>
        <strain evidence="3">JCM 17563</strain>
    </source>
</reference>
<evidence type="ECO:0000313" key="2">
    <source>
        <dbReference type="EMBL" id="GAA4008745.1"/>
    </source>
</evidence>
<evidence type="ECO:0000313" key="3">
    <source>
        <dbReference type="Proteomes" id="UP001500235"/>
    </source>
</evidence>
<feature type="compositionally biased region" description="Polar residues" evidence="1">
    <location>
        <begin position="55"/>
        <end position="76"/>
    </location>
</feature>
<evidence type="ECO:0000256" key="1">
    <source>
        <dbReference type="SAM" id="MobiDB-lite"/>
    </source>
</evidence>
<comment type="caution">
    <text evidence="2">The sequence shown here is derived from an EMBL/GenBank/DDBJ whole genome shotgun (WGS) entry which is preliminary data.</text>
</comment>
<dbReference type="PROSITE" id="PS51257">
    <property type="entry name" value="PROKAR_LIPOPROTEIN"/>
    <property type="match status" value="1"/>
</dbReference>
<sequence>MTLKAMPSRNALTLALGAMLLAGCSGRESPEENRSDAGAAPVAENVPAAQPPATSPISRPATATSSNITGPASTPIVTPEPATPALAVESEGLRLFDRATGRARPIPFGTARAEVEALLASRGPPVTGTQADCGAGPLAYAAWPDGLKLYFQAGKLTGWALDGRSAGPRGPEIGTASGVGPGSSRAQLTDAQVATFAKTSLGTEFRSGEINGLLDGAGVEARITDMWAGASCVFR</sequence>
<accession>A0ABP7S9U6</accession>
<dbReference type="Proteomes" id="UP001500235">
    <property type="component" value="Unassembled WGS sequence"/>
</dbReference>
<name>A0ABP7S9U6_9SPHN</name>
<feature type="region of interest" description="Disordered" evidence="1">
    <location>
        <begin position="25"/>
        <end position="82"/>
    </location>
</feature>